<comment type="caution">
    <text evidence="1">The sequence shown here is derived from an EMBL/GenBank/DDBJ whole genome shotgun (WGS) entry which is preliminary data.</text>
</comment>
<sequence>MGSCAFKQRREEMKRIVGGHDRARVSSYDAIDFREGSAGVNDFKYIVSLRRGPQLETVRFLRVSNSLECYSNFREHALLFREEFLRALEVWV</sequence>
<evidence type="ECO:0000313" key="1">
    <source>
        <dbReference type="EMBL" id="GBN20164.1"/>
    </source>
</evidence>
<dbReference type="Proteomes" id="UP000499080">
    <property type="component" value="Unassembled WGS sequence"/>
</dbReference>
<gene>
    <name evidence="1" type="ORF">AVEN_137822_1</name>
</gene>
<dbReference type="EMBL" id="BGPR01006576">
    <property type="protein sequence ID" value="GBN20164.1"/>
    <property type="molecule type" value="Genomic_DNA"/>
</dbReference>
<dbReference type="AlphaFoldDB" id="A0A4Y2M0P8"/>
<evidence type="ECO:0000313" key="2">
    <source>
        <dbReference type="Proteomes" id="UP000499080"/>
    </source>
</evidence>
<accession>A0A4Y2M0P8</accession>
<reference evidence="1 2" key="1">
    <citation type="journal article" date="2019" name="Sci. Rep.">
        <title>Orb-weaving spider Araneus ventricosus genome elucidates the spidroin gene catalogue.</title>
        <authorList>
            <person name="Kono N."/>
            <person name="Nakamura H."/>
            <person name="Ohtoshi R."/>
            <person name="Moran D.A.P."/>
            <person name="Shinohara A."/>
            <person name="Yoshida Y."/>
            <person name="Fujiwara M."/>
            <person name="Mori M."/>
            <person name="Tomita M."/>
            <person name="Arakawa K."/>
        </authorList>
    </citation>
    <scope>NUCLEOTIDE SEQUENCE [LARGE SCALE GENOMIC DNA]</scope>
</reference>
<keyword evidence="2" id="KW-1185">Reference proteome</keyword>
<name>A0A4Y2M0P8_ARAVE</name>
<protein>
    <submittedName>
        <fullName evidence="1">Uncharacterized protein</fullName>
    </submittedName>
</protein>
<organism evidence="1 2">
    <name type="scientific">Araneus ventricosus</name>
    <name type="common">Orbweaver spider</name>
    <name type="synonym">Epeira ventricosa</name>
    <dbReference type="NCBI Taxonomy" id="182803"/>
    <lineage>
        <taxon>Eukaryota</taxon>
        <taxon>Metazoa</taxon>
        <taxon>Ecdysozoa</taxon>
        <taxon>Arthropoda</taxon>
        <taxon>Chelicerata</taxon>
        <taxon>Arachnida</taxon>
        <taxon>Araneae</taxon>
        <taxon>Araneomorphae</taxon>
        <taxon>Entelegynae</taxon>
        <taxon>Araneoidea</taxon>
        <taxon>Araneidae</taxon>
        <taxon>Araneus</taxon>
    </lineage>
</organism>
<proteinExistence type="predicted"/>